<dbReference type="InterPro" id="IPR043748">
    <property type="entry name" value="DUF5693"/>
</dbReference>
<dbReference type="KEGG" id="tle:Tlet_0663"/>
<keyword evidence="1" id="KW-0812">Transmembrane</keyword>
<protein>
    <submittedName>
        <fullName evidence="2">Uncharacterized protein</fullName>
    </submittedName>
</protein>
<keyword evidence="3" id="KW-1185">Reference proteome</keyword>
<dbReference type="HOGENOM" id="CLU_648804_0_0_0"/>
<keyword evidence="1" id="KW-1133">Transmembrane helix</keyword>
<gene>
    <name evidence="2" type="ordered locus">Tlet_0663</name>
</gene>
<feature type="transmembrane region" description="Helical" evidence="1">
    <location>
        <begin position="310"/>
        <end position="328"/>
    </location>
</feature>
<evidence type="ECO:0000313" key="2">
    <source>
        <dbReference type="EMBL" id="ABV33229.1"/>
    </source>
</evidence>
<dbReference type="OrthoDB" id="3805529at2"/>
<name>A8F4Z5_PSELT</name>
<accession>A8F4Z5</accession>
<feature type="transmembrane region" description="Helical" evidence="1">
    <location>
        <begin position="406"/>
        <end position="424"/>
    </location>
</feature>
<dbReference type="Proteomes" id="UP000002016">
    <property type="component" value="Chromosome"/>
</dbReference>
<dbReference type="AlphaFoldDB" id="A8F4Z5"/>
<feature type="transmembrane region" description="Helical" evidence="1">
    <location>
        <begin position="254"/>
        <end position="274"/>
    </location>
</feature>
<keyword evidence="1" id="KW-0472">Membrane</keyword>
<evidence type="ECO:0000256" key="1">
    <source>
        <dbReference type="SAM" id="Phobius"/>
    </source>
</evidence>
<dbReference type="RefSeq" id="WP_012002710.1">
    <property type="nucleotide sequence ID" value="NC_009828.1"/>
</dbReference>
<dbReference type="EMBL" id="CP000812">
    <property type="protein sequence ID" value="ABV33229.1"/>
    <property type="molecule type" value="Genomic_DNA"/>
</dbReference>
<feature type="transmembrane region" description="Helical" evidence="1">
    <location>
        <begin position="377"/>
        <end position="399"/>
    </location>
</feature>
<dbReference type="STRING" id="416591.Tlet_0663"/>
<reference evidence="2 3" key="1">
    <citation type="submission" date="2007-08" db="EMBL/GenBank/DDBJ databases">
        <title>Complete sequence of Thermotoga lettingae TMO.</title>
        <authorList>
            <consortium name="US DOE Joint Genome Institute"/>
            <person name="Copeland A."/>
            <person name="Lucas S."/>
            <person name="Lapidus A."/>
            <person name="Barry K."/>
            <person name="Glavina del Rio T."/>
            <person name="Dalin E."/>
            <person name="Tice H."/>
            <person name="Pitluck S."/>
            <person name="Foster B."/>
            <person name="Bruce D."/>
            <person name="Schmutz J."/>
            <person name="Larimer F."/>
            <person name="Land M."/>
            <person name="Hauser L."/>
            <person name="Kyrpides N."/>
            <person name="Mikhailova N."/>
            <person name="Nelson K."/>
            <person name="Gogarten J.P."/>
            <person name="Noll K."/>
            <person name="Richardson P."/>
        </authorList>
    </citation>
    <scope>NUCLEOTIDE SEQUENCE [LARGE SCALE GENOMIC DNA]</scope>
    <source>
        <strain evidence="3">ATCC BAA-301 / DSM 14385 / NBRC 107922 / TMO</strain>
    </source>
</reference>
<reference evidence="2 3" key="2">
    <citation type="journal article" date="2009" name="Proc. Natl. Acad. Sci. U.S.A.">
        <title>On the chimeric nature, thermophilic origin, and phylogenetic placement of the Thermotogales.</title>
        <authorList>
            <person name="Zhaxybayeva O."/>
            <person name="Swithers K.S."/>
            <person name="Lapierre P."/>
            <person name="Fournier G.P."/>
            <person name="Bickhart D.M."/>
            <person name="DeBoy R.T."/>
            <person name="Nelson K.E."/>
            <person name="Nesbo C.L."/>
            <person name="Doolittle W.F."/>
            <person name="Gogarten J.P."/>
            <person name="Noll K.M."/>
        </authorList>
    </citation>
    <scope>NUCLEOTIDE SEQUENCE [LARGE SCALE GENOMIC DNA]</scope>
    <source>
        <strain evidence="3">ATCC BAA-301 / DSM 14385 / NBRC 107922 / TMO</strain>
    </source>
</reference>
<dbReference type="Pfam" id="PF18949">
    <property type="entry name" value="DUF5693"/>
    <property type="match status" value="1"/>
</dbReference>
<organism evidence="2 3">
    <name type="scientific">Pseudothermotoga lettingae (strain ATCC BAA-301 / DSM 14385 / NBRC 107922 / TMO)</name>
    <name type="common">Thermotoga lettingae</name>
    <dbReference type="NCBI Taxonomy" id="416591"/>
    <lineage>
        <taxon>Bacteria</taxon>
        <taxon>Thermotogati</taxon>
        <taxon>Thermotogota</taxon>
        <taxon>Thermotogae</taxon>
        <taxon>Thermotogales</taxon>
        <taxon>Thermotogaceae</taxon>
        <taxon>Pseudothermotoga</taxon>
    </lineage>
</organism>
<feature type="transmembrane region" description="Helical" evidence="1">
    <location>
        <begin position="12"/>
        <end position="31"/>
    </location>
</feature>
<dbReference type="eggNOG" id="ENOG5032DWN">
    <property type="taxonomic scope" value="Bacteria"/>
</dbReference>
<feature type="transmembrane region" description="Helical" evidence="1">
    <location>
        <begin position="227"/>
        <end position="247"/>
    </location>
</feature>
<sequence length="428" mass="49578">MGKAIQLRRVSGTVFIIVSFFYLAYFTPVRIKSDLRGIKYSLGYTLDEKRITTETGEIIWIVEPGEILQPFMKYVIFKGDFSTFDPADYTIMADEYGTNIGILEFNESTPFAKQVVQDRLKKEAVFRVHTVREEEVEKLRMNESMVYYRLRRAILERSIDFIWVQPVKNINMNYVLKKIESEFGKPSPLPIPQNNFANLQFIPFLAILFAISSFNIVLAVIPLFVVFFSFPLAVSTASIIATVAIYFSAKKKELLPLLYLIIGILTYAALSDFLHINDILQYRGVKISLIALPSLLIVKTFIKEWKWLKKYFPFLLIVVATAGLYYISRSGNVSFVSEFERKLRDSIEGLLWIRPRFKEIVGYPAYFMSLRLKKFKWNFILEIIGAIALLSTFNTFCHIKSPMVVSLYRSMFSILVGYLTYWIVGRTK</sequence>
<proteinExistence type="predicted"/>
<evidence type="ECO:0000313" key="3">
    <source>
        <dbReference type="Proteomes" id="UP000002016"/>
    </source>
</evidence>
<feature type="transmembrane region" description="Helical" evidence="1">
    <location>
        <begin position="201"/>
        <end position="221"/>
    </location>
</feature>